<dbReference type="Gene3D" id="1.20.120.20">
    <property type="entry name" value="Apolipoprotein"/>
    <property type="match status" value="1"/>
</dbReference>
<keyword evidence="1" id="KW-0175">Coiled coil</keyword>
<proteinExistence type="predicted"/>
<dbReference type="HOGENOM" id="CLU_1400732_0_0_9"/>
<comment type="caution">
    <text evidence="2">The sequence shown here is derived from an EMBL/GenBank/DDBJ whole genome shotgun (WGS) entry which is preliminary data.</text>
</comment>
<dbReference type="AlphaFoldDB" id="U2Q7Q1"/>
<dbReference type="Proteomes" id="UP000016637">
    <property type="component" value="Unassembled WGS sequence"/>
</dbReference>
<name>U2Q7Q1_9BACL</name>
<dbReference type="PATRIC" id="fig|1321820.3.peg.690"/>
<reference evidence="2 3" key="1">
    <citation type="submission" date="2013-08" db="EMBL/GenBank/DDBJ databases">
        <authorList>
            <person name="Weinstock G."/>
            <person name="Sodergren E."/>
            <person name="Wylie T."/>
            <person name="Fulton L."/>
            <person name="Fulton R."/>
            <person name="Fronick C."/>
            <person name="O'Laughlin M."/>
            <person name="Godfrey J."/>
            <person name="Miner T."/>
            <person name="Herter B."/>
            <person name="Appelbaum E."/>
            <person name="Cordes M."/>
            <person name="Lek S."/>
            <person name="Wollam A."/>
            <person name="Pepin K.H."/>
            <person name="Palsikar V.B."/>
            <person name="Mitreva M."/>
            <person name="Wilson R.K."/>
        </authorList>
    </citation>
    <scope>NUCLEOTIDE SEQUENCE [LARGE SCALE GENOMIC DNA]</scope>
    <source>
        <strain evidence="2 3">ATCC 700627</strain>
    </source>
</reference>
<evidence type="ECO:0000256" key="1">
    <source>
        <dbReference type="SAM" id="Coils"/>
    </source>
</evidence>
<organism evidence="2 3">
    <name type="scientific">Gemella bergeri ATCC 700627</name>
    <dbReference type="NCBI Taxonomy" id="1321820"/>
    <lineage>
        <taxon>Bacteria</taxon>
        <taxon>Bacillati</taxon>
        <taxon>Bacillota</taxon>
        <taxon>Bacilli</taxon>
        <taxon>Bacillales</taxon>
        <taxon>Gemellaceae</taxon>
        <taxon>Gemella</taxon>
    </lineage>
</organism>
<accession>U2Q7Q1</accession>
<keyword evidence="3" id="KW-1185">Reference proteome</keyword>
<evidence type="ECO:0000313" key="3">
    <source>
        <dbReference type="Proteomes" id="UP000016637"/>
    </source>
</evidence>
<evidence type="ECO:0000313" key="2">
    <source>
        <dbReference type="EMBL" id="ERK58805.1"/>
    </source>
</evidence>
<gene>
    <name evidence="2" type="ORF">HMPREF1983_00705</name>
</gene>
<protein>
    <submittedName>
        <fullName evidence="2">Uncharacterized protein</fullName>
    </submittedName>
</protein>
<feature type="coiled-coil region" evidence="1">
    <location>
        <begin position="136"/>
        <end position="183"/>
    </location>
</feature>
<dbReference type="eggNOG" id="ENOG503050G">
    <property type="taxonomic scope" value="Bacteria"/>
</dbReference>
<sequence length="194" mass="22340">MSKLSKLFVIGTGIAVANYYTKNPNKIEEHAEFVKKKSKDYYGYTKCMISYTKKNGIEDAAKYMYNDFKNVVNKTKDNLEKRYNNAVEYGKELSENVSQIKEQACDVKEYSKGLKENIAIAKEISEKTQPALDSYKKHMQTTLNSIKDQVENIKQTVVDSQTQKKLEAFKKNAIETLENVKEQVQTDVLHNNNK</sequence>
<dbReference type="RefSeq" id="WP_021753346.1">
    <property type="nucleotide sequence ID" value="NZ_KI271858.1"/>
</dbReference>
<dbReference type="EMBL" id="AWVP01000043">
    <property type="protein sequence ID" value="ERK58805.1"/>
    <property type="molecule type" value="Genomic_DNA"/>
</dbReference>